<dbReference type="AlphaFoldDB" id="A0A8H6F9R5"/>
<dbReference type="RefSeq" id="XP_037149957.1">
    <property type="nucleotide sequence ID" value="XM_037293879.1"/>
</dbReference>
<keyword evidence="1" id="KW-0472">Membrane</keyword>
<evidence type="ECO:0000256" key="1">
    <source>
        <dbReference type="SAM" id="Phobius"/>
    </source>
</evidence>
<feature type="transmembrane region" description="Helical" evidence="1">
    <location>
        <begin position="150"/>
        <end position="170"/>
    </location>
</feature>
<feature type="transmembrane region" description="Helical" evidence="1">
    <location>
        <begin position="106"/>
        <end position="130"/>
    </location>
</feature>
<reference evidence="2 3" key="1">
    <citation type="journal article" date="2020" name="Genomics">
        <title>Complete, high-quality genomes from long-read metagenomic sequencing of two wolf lichen thalli reveals enigmatic genome architecture.</title>
        <authorList>
            <person name="McKenzie S.K."/>
            <person name="Walston R.F."/>
            <person name="Allen J.L."/>
        </authorList>
    </citation>
    <scope>NUCLEOTIDE SEQUENCE [LARGE SCALE GENOMIC DNA]</scope>
    <source>
        <strain evidence="2">WasteWater1</strain>
    </source>
</reference>
<proteinExistence type="predicted"/>
<accession>A0A8H6F9R5</accession>
<dbReference type="SUPFAM" id="SSF103473">
    <property type="entry name" value="MFS general substrate transporter"/>
    <property type="match status" value="1"/>
</dbReference>
<feature type="transmembrane region" description="Helical" evidence="1">
    <location>
        <begin position="47"/>
        <end position="66"/>
    </location>
</feature>
<sequence length="189" mass="20298">MFITKFSSDVNIDTSDQALALSLVFASNLVGTSAIGQLSDRGFNEGLMGASALLASLIHFLMWGLAKTKTGVFVYAVCIGLTNGGFHNCLFSFFSEVSGNNSELFTTIHSLFSFFEGWAILSVGPVGTALLNRSPQVQIQDYAIGRYKYLVAYAGGMTMTSGLLVLIPVMRRSANSLREQVHPQATAPP</sequence>
<comment type="caution">
    <text evidence="2">The sequence shown here is derived from an EMBL/GenBank/DDBJ whole genome shotgun (WGS) entry which is preliminary data.</text>
</comment>
<evidence type="ECO:0000313" key="3">
    <source>
        <dbReference type="Proteomes" id="UP000593566"/>
    </source>
</evidence>
<dbReference type="GeneID" id="59331367"/>
<keyword evidence="1" id="KW-1133">Transmembrane helix</keyword>
<organism evidence="2 3">
    <name type="scientific">Letharia lupina</name>
    <dbReference type="NCBI Taxonomy" id="560253"/>
    <lineage>
        <taxon>Eukaryota</taxon>
        <taxon>Fungi</taxon>
        <taxon>Dikarya</taxon>
        <taxon>Ascomycota</taxon>
        <taxon>Pezizomycotina</taxon>
        <taxon>Lecanoromycetes</taxon>
        <taxon>OSLEUM clade</taxon>
        <taxon>Lecanoromycetidae</taxon>
        <taxon>Lecanorales</taxon>
        <taxon>Lecanorineae</taxon>
        <taxon>Parmeliaceae</taxon>
        <taxon>Letharia</taxon>
    </lineage>
</organism>
<feature type="transmembrane region" description="Helical" evidence="1">
    <location>
        <begin position="18"/>
        <end position="35"/>
    </location>
</feature>
<gene>
    <name evidence="2" type="ORF">HO133_002955</name>
</gene>
<name>A0A8H6F9R5_9LECA</name>
<dbReference type="Proteomes" id="UP000593566">
    <property type="component" value="Unassembled WGS sequence"/>
</dbReference>
<dbReference type="EMBL" id="JACCJB010000016">
    <property type="protein sequence ID" value="KAF6220522.1"/>
    <property type="molecule type" value="Genomic_DNA"/>
</dbReference>
<dbReference type="Gene3D" id="1.20.1250.20">
    <property type="entry name" value="MFS general substrate transporter like domains"/>
    <property type="match status" value="1"/>
</dbReference>
<keyword evidence="1" id="KW-0812">Transmembrane</keyword>
<keyword evidence="3" id="KW-1185">Reference proteome</keyword>
<evidence type="ECO:0000313" key="2">
    <source>
        <dbReference type="EMBL" id="KAF6220522.1"/>
    </source>
</evidence>
<feature type="transmembrane region" description="Helical" evidence="1">
    <location>
        <begin position="72"/>
        <end position="94"/>
    </location>
</feature>
<dbReference type="InterPro" id="IPR036259">
    <property type="entry name" value="MFS_trans_sf"/>
</dbReference>
<protein>
    <submittedName>
        <fullName evidence="2">Uncharacterized protein</fullName>
    </submittedName>
</protein>